<evidence type="ECO:0000313" key="2">
    <source>
        <dbReference type="Proteomes" id="UP000006882"/>
    </source>
</evidence>
<keyword evidence="2" id="KW-1185">Reference proteome</keyword>
<gene>
    <name evidence="1" type="ORF">PRUPE_5G061900</name>
</gene>
<proteinExistence type="predicted"/>
<name>M5WYW1_PRUPE</name>
<dbReference type="AlphaFoldDB" id="M5WYW1"/>
<dbReference type="Gramene" id="ONI06462">
    <property type="protein sequence ID" value="ONI06462"/>
    <property type="gene ID" value="PRUPE_5G061900"/>
</dbReference>
<accession>M5WYW1</accession>
<reference evidence="1 2" key="1">
    <citation type="journal article" date="2013" name="Nat. Genet.">
        <title>The high-quality draft genome of peach (Prunus persica) identifies unique patterns of genetic diversity, domestication and genome evolution.</title>
        <authorList>
            <consortium name="International Peach Genome Initiative"/>
            <person name="Verde I."/>
            <person name="Abbott A.G."/>
            <person name="Scalabrin S."/>
            <person name="Jung S."/>
            <person name="Shu S."/>
            <person name="Marroni F."/>
            <person name="Zhebentyayeva T."/>
            <person name="Dettori M.T."/>
            <person name="Grimwood J."/>
            <person name="Cattonaro F."/>
            <person name="Zuccolo A."/>
            <person name="Rossini L."/>
            <person name="Jenkins J."/>
            <person name="Vendramin E."/>
            <person name="Meisel L.A."/>
            <person name="Decroocq V."/>
            <person name="Sosinski B."/>
            <person name="Prochnik S."/>
            <person name="Mitros T."/>
            <person name="Policriti A."/>
            <person name="Cipriani G."/>
            <person name="Dondini L."/>
            <person name="Ficklin S."/>
            <person name="Goodstein D.M."/>
            <person name="Xuan P."/>
            <person name="Del Fabbro C."/>
            <person name="Aramini V."/>
            <person name="Copetti D."/>
            <person name="Gonzalez S."/>
            <person name="Horner D.S."/>
            <person name="Falchi R."/>
            <person name="Lucas S."/>
            <person name="Mica E."/>
            <person name="Maldonado J."/>
            <person name="Lazzari B."/>
            <person name="Bielenberg D."/>
            <person name="Pirona R."/>
            <person name="Miculan M."/>
            <person name="Barakat A."/>
            <person name="Testolin R."/>
            <person name="Stella A."/>
            <person name="Tartarini S."/>
            <person name="Tonutti P."/>
            <person name="Arus P."/>
            <person name="Orellana A."/>
            <person name="Wells C."/>
            <person name="Main D."/>
            <person name="Vizzotto G."/>
            <person name="Silva H."/>
            <person name="Salamini F."/>
            <person name="Schmutz J."/>
            <person name="Morgante M."/>
            <person name="Rokhsar D.S."/>
        </authorList>
    </citation>
    <scope>NUCLEOTIDE SEQUENCE [LARGE SCALE GENOMIC DNA]</scope>
    <source>
        <strain evidence="2">cv. Nemared</strain>
    </source>
</reference>
<evidence type="ECO:0000313" key="1">
    <source>
        <dbReference type="EMBL" id="ONI06462.1"/>
    </source>
</evidence>
<protein>
    <submittedName>
        <fullName evidence="1">Uncharacterized protein</fullName>
    </submittedName>
</protein>
<organism evidence="1 2">
    <name type="scientific">Prunus persica</name>
    <name type="common">Peach</name>
    <name type="synonym">Amygdalus persica</name>
    <dbReference type="NCBI Taxonomy" id="3760"/>
    <lineage>
        <taxon>Eukaryota</taxon>
        <taxon>Viridiplantae</taxon>
        <taxon>Streptophyta</taxon>
        <taxon>Embryophyta</taxon>
        <taxon>Tracheophyta</taxon>
        <taxon>Spermatophyta</taxon>
        <taxon>Magnoliopsida</taxon>
        <taxon>eudicotyledons</taxon>
        <taxon>Gunneridae</taxon>
        <taxon>Pentapetalae</taxon>
        <taxon>rosids</taxon>
        <taxon>fabids</taxon>
        <taxon>Rosales</taxon>
        <taxon>Rosaceae</taxon>
        <taxon>Amygdaloideae</taxon>
        <taxon>Amygdaleae</taxon>
        <taxon>Prunus</taxon>
    </lineage>
</organism>
<sequence length="92" mass="10852">MAGTHQTLRSLTLAMVWYLMDHGLLLCMAWVYSFLNSYMVLKRVCFTTSIYCLFLRFNSYDVIETLCFTLLIPFILLLRSYIILGFNTLELF</sequence>
<dbReference type="Proteomes" id="UP000006882">
    <property type="component" value="Chromosome G5"/>
</dbReference>
<dbReference type="HOGENOM" id="CLU_2417385_0_0_1"/>
<dbReference type="EMBL" id="CM007655">
    <property type="protein sequence ID" value="ONI06462.1"/>
    <property type="molecule type" value="Genomic_DNA"/>
</dbReference>